<dbReference type="GeneID" id="118409059"/>
<dbReference type="KEGG" id="bfo:118409059"/>
<accession>A0A9J7HW88</accession>
<evidence type="ECO:0000256" key="3">
    <source>
        <dbReference type="SAM" id="SignalP"/>
    </source>
</evidence>
<organism evidence="5 6">
    <name type="scientific">Branchiostoma floridae</name>
    <name type="common">Florida lancelet</name>
    <name type="synonym">Amphioxus</name>
    <dbReference type="NCBI Taxonomy" id="7739"/>
    <lineage>
        <taxon>Eukaryota</taxon>
        <taxon>Metazoa</taxon>
        <taxon>Chordata</taxon>
        <taxon>Cephalochordata</taxon>
        <taxon>Leptocardii</taxon>
        <taxon>Amphioxiformes</taxon>
        <taxon>Branchiostomatidae</taxon>
        <taxon>Branchiostoma</taxon>
    </lineage>
</organism>
<feature type="domain" description="Sushi" evidence="4">
    <location>
        <begin position="107"/>
        <end position="183"/>
    </location>
</feature>
<keyword evidence="2" id="KW-0768">Sushi</keyword>
<keyword evidence="1" id="KW-1015">Disulfide bond</keyword>
<sequence>MMALSAPRTYVGLALFIAILFIASPVVGGKKRKKYPRCDAMVYPNVDCTSCTYHGAAVPPAATYRKQTICTCVCDFGCVRFRGKAVRDCKIRPKRWRPARKLKCRCRSCGPPTLPLNYASSNCTGAGPFEKGTICTFACPDGYYGPDRRHYCEDRKWRLMGGVEEGCIRNGGWSDWMDGACSLPCGGGTYTRTRTCNNPAPEAGGAECTLTDGVTTGLTETVESGCNEDACPT</sequence>
<dbReference type="InterPro" id="IPR036383">
    <property type="entry name" value="TSP1_rpt_sf"/>
</dbReference>
<dbReference type="OrthoDB" id="5973910at2759"/>
<feature type="chain" id="PRO_5039950398" evidence="3">
    <location>
        <begin position="30"/>
        <end position="233"/>
    </location>
</feature>
<proteinExistence type="predicted"/>
<dbReference type="InterPro" id="IPR000884">
    <property type="entry name" value="TSP1_rpt"/>
</dbReference>
<evidence type="ECO:0000313" key="6">
    <source>
        <dbReference type="RefSeq" id="XP_035665820.1"/>
    </source>
</evidence>
<feature type="signal peptide" evidence="3">
    <location>
        <begin position="1"/>
        <end position="29"/>
    </location>
</feature>
<reference evidence="6" key="1">
    <citation type="submission" date="2025-08" db="UniProtKB">
        <authorList>
            <consortium name="RefSeq"/>
        </authorList>
    </citation>
    <scope>IDENTIFICATION</scope>
    <source>
        <strain evidence="6">S238N-H82</strain>
        <tissue evidence="6">Testes</tissue>
    </source>
</reference>
<dbReference type="Proteomes" id="UP000001554">
    <property type="component" value="Unplaced"/>
</dbReference>
<dbReference type="SUPFAM" id="SSF82895">
    <property type="entry name" value="TSP-1 type 1 repeat"/>
    <property type="match status" value="1"/>
</dbReference>
<name>A0A9J7HW88_BRAFL</name>
<dbReference type="PROSITE" id="PS50923">
    <property type="entry name" value="SUSHI"/>
    <property type="match status" value="1"/>
</dbReference>
<gene>
    <name evidence="6" type="primary">LOC118409059</name>
</gene>
<dbReference type="Pfam" id="PF00090">
    <property type="entry name" value="TSP_1"/>
    <property type="match status" value="1"/>
</dbReference>
<comment type="caution">
    <text evidence="2">Lacks conserved residue(s) required for the propagation of feature annotation.</text>
</comment>
<dbReference type="RefSeq" id="XP_035665820.1">
    <property type="nucleotide sequence ID" value="XM_035809927.1"/>
</dbReference>
<evidence type="ECO:0000313" key="5">
    <source>
        <dbReference type="Proteomes" id="UP000001554"/>
    </source>
</evidence>
<dbReference type="AlphaFoldDB" id="A0A9J7HW88"/>
<dbReference type="OMA" id="TICTFAC"/>
<evidence type="ECO:0000256" key="2">
    <source>
        <dbReference type="PROSITE-ProRule" id="PRU00302"/>
    </source>
</evidence>
<dbReference type="Gene3D" id="2.20.100.10">
    <property type="entry name" value="Thrombospondin type-1 (TSP1) repeat"/>
    <property type="match status" value="1"/>
</dbReference>
<keyword evidence="3" id="KW-0732">Signal</keyword>
<dbReference type="InterPro" id="IPR000436">
    <property type="entry name" value="Sushi_SCR_CCP_dom"/>
</dbReference>
<dbReference type="SMART" id="SM00209">
    <property type="entry name" value="TSP1"/>
    <property type="match status" value="1"/>
</dbReference>
<evidence type="ECO:0000259" key="4">
    <source>
        <dbReference type="PROSITE" id="PS50923"/>
    </source>
</evidence>
<keyword evidence="5" id="KW-1185">Reference proteome</keyword>
<dbReference type="PROSITE" id="PS50092">
    <property type="entry name" value="TSP1"/>
    <property type="match status" value="1"/>
</dbReference>
<protein>
    <submittedName>
        <fullName evidence="6">Hemicentin-1-like</fullName>
    </submittedName>
</protein>
<evidence type="ECO:0000256" key="1">
    <source>
        <dbReference type="ARBA" id="ARBA00023157"/>
    </source>
</evidence>